<name>A0A561SJE9_9PSEU</name>
<keyword evidence="4" id="KW-0808">Transferase</keyword>
<dbReference type="InterPro" id="IPR002575">
    <property type="entry name" value="Aminoglycoside_PTrfase"/>
</dbReference>
<evidence type="ECO:0000256" key="6">
    <source>
        <dbReference type="ARBA" id="ARBA00022777"/>
    </source>
</evidence>
<dbReference type="GO" id="GO:0046522">
    <property type="term" value="F:S-methyl-5-thioribose kinase activity"/>
    <property type="evidence" value="ECO:0007669"/>
    <property type="project" value="UniProtKB-EC"/>
</dbReference>
<evidence type="ECO:0000256" key="5">
    <source>
        <dbReference type="ARBA" id="ARBA00022741"/>
    </source>
</evidence>
<dbReference type="PIRSF" id="PIRSF031134">
    <property type="entry name" value="MTRK"/>
    <property type="match status" value="1"/>
</dbReference>
<dbReference type="GO" id="GO:0009086">
    <property type="term" value="P:methionine biosynthetic process"/>
    <property type="evidence" value="ECO:0007669"/>
    <property type="project" value="InterPro"/>
</dbReference>
<keyword evidence="5" id="KW-0547">Nucleotide-binding</keyword>
<dbReference type="InterPro" id="IPR009212">
    <property type="entry name" value="Methylthioribose_kinase"/>
</dbReference>
<dbReference type="Pfam" id="PF01636">
    <property type="entry name" value="APH"/>
    <property type="match status" value="1"/>
</dbReference>
<dbReference type="PANTHER" id="PTHR34273:SF2">
    <property type="entry name" value="METHYLTHIORIBOSE KINASE"/>
    <property type="match status" value="1"/>
</dbReference>
<dbReference type="RefSeq" id="WP_147254287.1">
    <property type="nucleotide sequence ID" value="NZ_VIWU01000001.1"/>
</dbReference>
<dbReference type="InterPro" id="IPR011009">
    <property type="entry name" value="Kinase-like_dom_sf"/>
</dbReference>
<evidence type="ECO:0000256" key="1">
    <source>
        <dbReference type="ARBA" id="ARBA00010165"/>
    </source>
</evidence>
<dbReference type="Proteomes" id="UP000321261">
    <property type="component" value="Unassembled WGS sequence"/>
</dbReference>
<evidence type="ECO:0000256" key="7">
    <source>
        <dbReference type="ARBA" id="ARBA00022840"/>
    </source>
</evidence>
<evidence type="ECO:0000313" key="9">
    <source>
        <dbReference type="EMBL" id="TWF75007.1"/>
    </source>
</evidence>
<dbReference type="Gene3D" id="3.90.1200.10">
    <property type="match status" value="1"/>
</dbReference>
<feature type="domain" description="Aminoglycoside phosphotransferase" evidence="8">
    <location>
        <begin position="39"/>
        <end position="287"/>
    </location>
</feature>
<keyword evidence="7" id="KW-0067">ATP-binding</keyword>
<dbReference type="NCBIfam" id="TIGR01767">
    <property type="entry name" value="MTRK"/>
    <property type="match status" value="1"/>
</dbReference>
<sequence>MTTSIDAPYEILTPDTAIAYVRTRPALAGRIDAENVRSVREIGDGNLNLVFVLTDGAGCGLVLKQALPYVRLVGPSWRLTPDRARHEAEALRLHGQLAPGLVTELYDYDAERYVLALEDLSDHRVWRTALNDGLRHDGAAETMGRYVAAVAFGTSVLGMDAGERAATLAAAVNPELCLITEDLVFTEPYVDAGRNCVLPANEPDAAELAADQDMVAAMGRAKWAFMTRAEALVHGDLHTGSVMVRGADGAVEGPVDSAKAFDSEFAFYGPVAFDLGALWANYVIAAARATALGDDDRAAWALGLCTRTWDAFESAFRARWEDGADGGLADPRMFRADLREHLLATWRGEAWLFGAAKMTRRIVGLAKTSDVETLPPPLREGAARGVLRTARRWVREYPADAAPRRAEEIAGELLRTTATR</sequence>
<evidence type="ECO:0000313" key="10">
    <source>
        <dbReference type="Proteomes" id="UP000321261"/>
    </source>
</evidence>
<comment type="similarity">
    <text evidence="1">Belongs to the methylthioribose kinase family.</text>
</comment>
<evidence type="ECO:0000256" key="2">
    <source>
        <dbReference type="ARBA" id="ARBA00011738"/>
    </source>
</evidence>
<reference evidence="9 10" key="1">
    <citation type="submission" date="2019-06" db="EMBL/GenBank/DDBJ databases">
        <title>Sequencing the genomes of 1000 actinobacteria strains.</title>
        <authorList>
            <person name="Klenk H.-P."/>
        </authorList>
    </citation>
    <scope>NUCLEOTIDE SEQUENCE [LARGE SCALE GENOMIC DNA]</scope>
    <source>
        <strain evidence="9 10">DSM 45671</strain>
    </source>
</reference>
<comment type="subunit">
    <text evidence="2">Homodimer.</text>
</comment>
<accession>A0A561SJE9</accession>
<organism evidence="9 10">
    <name type="scientific">Pseudonocardia hierapolitana</name>
    <dbReference type="NCBI Taxonomy" id="1128676"/>
    <lineage>
        <taxon>Bacteria</taxon>
        <taxon>Bacillati</taxon>
        <taxon>Actinomycetota</taxon>
        <taxon>Actinomycetes</taxon>
        <taxon>Pseudonocardiales</taxon>
        <taxon>Pseudonocardiaceae</taxon>
        <taxon>Pseudonocardia</taxon>
    </lineage>
</organism>
<dbReference type="PANTHER" id="PTHR34273">
    <property type="entry name" value="METHYLTHIORIBOSE KINASE"/>
    <property type="match status" value="1"/>
</dbReference>
<comment type="caution">
    <text evidence="9">The sequence shown here is derived from an EMBL/GenBank/DDBJ whole genome shotgun (WGS) entry which is preliminary data.</text>
</comment>
<dbReference type="AlphaFoldDB" id="A0A561SJE9"/>
<proteinExistence type="inferred from homology"/>
<evidence type="ECO:0000256" key="3">
    <source>
        <dbReference type="ARBA" id="ARBA00012128"/>
    </source>
</evidence>
<gene>
    <name evidence="9" type="ORF">FHX44_11891</name>
</gene>
<dbReference type="Gene3D" id="3.30.200.20">
    <property type="entry name" value="Phosphorylase Kinase, domain 1"/>
    <property type="match status" value="1"/>
</dbReference>
<dbReference type="EMBL" id="VIWU01000001">
    <property type="protein sequence ID" value="TWF75007.1"/>
    <property type="molecule type" value="Genomic_DNA"/>
</dbReference>
<keyword evidence="10" id="KW-1185">Reference proteome</keyword>
<dbReference type="OrthoDB" id="9777791at2"/>
<keyword evidence="6 9" id="KW-0418">Kinase</keyword>
<dbReference type="GO" id="GO:0005524">
    <property type="term" value="F:ATP binding"/>
    <property type="evidence" value="ECO:0007669"/>
    <property type="project" value="UniProtKB-KW"/>
</dbReference>
<dbReference type="SUPFAM" id="SSF56112">
    <property type="entry name" value="Protein kinase-like (PK-like)"/>
    <property type="match status" value="1"/>
</dbReference>
<evidence type="ECO:0000256" key="4">
    <source>
        <dbReference type="ARBA" id="ARBA00022679"/>
    </source>
</evidence>
<protein>
    <recommendedName>
        <fullName evidence="3">S-methyl-5-thioribose kinase</fullName>
        <ecNumber evidence="3">2.7.1.100</ecNumber>
    </recommendedName>
</protein>
<evidence type="ECO:0000259" key="8">
    <source>
        <dbReference type="Pfam" id="PF01636"/>
    </source>
</evidence>
<dbReference type="EC" id="2.7.1.100" evidence="3"/>